<feature type="compositionally biased region" description="Polar residues" evidence="1">
    <location>
        <begin position="246"/>
        <end position="265"/>
    </location>
</feature>
<name>A0A1D1V7R7_RAMVA</name>
<comment type="caution">
    <text evidence="3">The sequence shown here is derived from an EMBL/GenBank/DDBJ whole genome shotgun (WGS) entry which is preliminary data.</text>
</comment>
<keyword evidence="4" id="KW-1185">Reference proteome</keyword>
<evidence type="ECO:0000256" key="1">
    <source>
        <dbReference type="SAM" id="MobiDB-lite"/>
    </source>
</evidence>
<feature type="region of interest" description="Disordered" evidence="1">
    <location>
        <begin position="183"/>
        <end position="214"/>
    </location>
</feature>
<feature type="compositionally biased region" description="Polar residues" evidence="1">
    <location>
        <begin position="280"/>
        <end position="293"/>
    </location>
</feature>
<feature type="compositionally biased region" description="Basic and acidic residues" evidence="1">
    <location>
        <begin position="205"/>
        <end position="214"/>
    </location>
</feature>
<keyword evidence="2" id="KW-1133">Transmembrane helix</keyword>
<keyword evidence="2" id="KW-0812">Transmembrane</keyword>
<evidence type="ECO:0000313" key="4">
    <source>
        <dbReference type="Proteomes" id="UP000186922"/>
    </source>
</evidence>
<evidence type="ECO:0000256" key="2">
    <source>
        <dbReference type="SAM" id="Phobius"/>
    </source>
</evidence>
<reference evidence="3 4" key="1">
    <citation type="journal article" date="2016" name="Nat. Commun.">
        <title>Extremotolerant tardigrade genome and improved radiotolerance of human cultured cells by tardigrade-unique protein.</title>
        <authorList>
            <person name="Hashimoto T."/>
            <person name="Horikawa D.D."/>
            <person name="Saito Y."/>
            <person name="Kuwahara H."/>
            <person name="Kozuka-Hata H."/>
            <person name="Shin-I T."/>
            <person name="Minakuchi Y."/>
            <person name="Ohishi K."/>
            <person name="Motoyama A."/>
            <person name="Aizu T."/>
            <person name="Enomoto A."/>
            <person name="Kondo K."/>
            <person name="Tanaka S."/>
            <person name="Hara Y."/>
            <person name="Koshikawa S."/>
            <person name="Sagara H."/>
            <person name="Miura T."/>
            <person name="Yokobori S."/>
            <person name="Miyagawa K."/>
            <person name="Suzuki Y."/>
            <person name="Kubo T."/>
            <person name="Oyama M."/>
            <person name="Kohara Y."/>
            <person name="Fujiyama A."/>
            <person name="Arakawa K."/>
            <person name="Katayama T."/>
            <person name="Toyoda A."/>
            <person name="Kunieda T."/>
        </authorList>
    </citation>
    <scope>NUCLEOTIDE SEQUENCE [LARGE SCALE GENOMIC DNA]</scope>
    <source>
        <strain evidence="3 4">YOKOZUNA-1</strain>
    </source>
</reference>
<dbReference type="EMBL" id="BDGG01000004">
    <property type="protein sequence ID" value="GAU97694.1"/>
    <property type="molecule type" value="Genomic_DNA"/>
</dbReference>
<evidence type="ECO:0000313" key="3">
    <source>
        <dbReference type="EMBL" id="GAU97694.1"/>
    </source>
</evidence>
<accession>A0A1D1V7R7</accession>
<proteinExistence type="predicted"/>
<organism evidence="3 4">
    <name type="scientific">Ramazzottius varieornatus</name>
    <name type="common">Water bear</name>
    <name type="synonym">Tardigrade</name>
    <dbReference type="NCBI Taxonomy" id="947166"/>
    <lineage>
        <taxon>Eukaryota</taxon>
        <taxon>Metazoa</taxon>
        <taxon>Ecdysozoa</taxon>
        <taxon>Tardigrada</taxon>
        <taxon>Eutardigrada</taxon>
        <taxon>Parachela</taxon>
        <taxon>Hypsibioidea</taxon>
        <taxon>Ramazzottiidae</taxon>
        <taxon>Ramazzottius</taxon>
    </lineage>
</organism>
<dbReference type="AlphaFoldDB" id="A0A1D1V7R7"/>
<protein>
    <submittedName>
        <fullName evidence="3">Uncharacterized protein</fullName>
    </submittedName>
</protein>
<feature type="compositionally biased region" description="Polar residues" evidence="1">
    <location>
        <begin position="186"/>
        <end position="203"/>
    </location>
</feature>
<gene>
    <name evidence="3" type="primary">RvY_08945-1</name>
    <name evidence="3" type="synonym">RvY_08945.1</name>
    <name evidence="3" type="ORF">RvY_08945</name>
</gene>
<feature type="compositionally biased region" description="Basic and acidic residues" evidence="1">
    <location>
        <begin position="234"/>
        <end position="245"/>
    </location>
</feature>
<dbReference type="Proteomes" id="UP000186922">
    <property type="component" value="Unassembled WGS sequence"/>
</dbReference>
<sequence length="305" mass="33040">MSAASAAVQLILVSRKSQKPRLEPPHDMMADSRGLNATAEFQSRTSAPMMVSATNETTNGEVPPFYNNPISTTAIIIIAVGSSALIMFLIVLGILHFKRRKERSDLVGDLDANHQSEKVTKPFLDRKKYKRPDIIITEPTSDDRTSGNASFLEVYSARSATHVANCALATLEDLEENELISPAVTGHNNSGANHSTGRNQQYSKGGDKHDQRNWDRNGNILVNLADEEVTIDTANEKASSHRAERTQSLSSLGRPSYAYSSQSPYGHSPYGYGIGEVSPSEVNFHSPATTTMGPSDVNPGRGGLP</sequence>
<feature type="transmembrane region" description="Helical" evidence="2">
    <location>
        <begin position="74"/>
        <end position="95"/>
    </location>
</feature>
<feature type="region of interest" description="Disordered" evidence="1">
    <location>
        <begin position="234"/>
        <end position="305"/>
    </location>
</feature>
<keyword evidence="2" id="KW-0472">Membrane</keyword>